<gene>
    <name evidence="1" type="ordered locus">Mcup_0484</name>
</gene>
<dbReference type="EMBL" id="CP002656">
    <property type="protein sequence ID" value="AEB94591.1"/>
    <property type="molecule type" value="Genomic_DNA"/>
</dbReference>
<protein>
    <submittedName>
        <fullName evidence="1">Uncharacterized protein</fullName>
    </submittedName>
</protein>
<name>F4G092_METCR</name>
<keyword evidence="2" id="KW-1185">Reference proteome</keyword>
<dbReference type="GeneID" id="10492677"/>
<dbReference type="eggNOG" id="arCOG05979">
    <property type="taxonomic scope" value="Archaea"/>
</dbReference>
<dbReference type="AlphaFoldDB" id="F4G092"/>
<dbReference type="PATRIC" id="fig|1006006.8.peg.484"/>
<dbReference type="OrthoDB" id="43036at2157"/>
<evidence type="ECO:0000313" key="2">
    <source>
        <dbReference type="Proteomes" id="UP000007812"/>
    </source>
</evidence>
<dbReference type="KEGG" id="mcn:Mcup_0484"/>
<proteinExistence type="predicted"/>
<reference evidence="1 2" key="1">
    <citation type="journal article" date="2011" name="J. Bacteriol.">
        <title>Complete genome sequence of Metallosphaera cuprina, a metal sulfide-oxidizing archaeon from a hot spring.</title>
        <authorList>
            <person name="Liu L.J."/>
            <person name="You X.Y."/>
            <person name="Zheng H."/>
            <person name="Wang S."/>
            <person name="Jiang C.Y."/>
            <person name="Liu S.J."/>
        </authorList>
    </citation>
    <scope>NUCLEOTIDE SEQUENCE [LARGE SCALE GENOMIC DNA]</scope>
    <source>
        <strain evidence="1 2">Ar-4</strain>
    </source>
</reference>
<accession>F4G092</accession>
<dbReference type="HOGENOM" id="CLU_1691538_0_0_2"/>
<sequence>MPYVLEGKICKPNEITSIEEGDVIVVRPFTTLIDGVNQVAPPLSIISKTCKHEIRTPLWVDGVKVGNNVRVVEGDLEVWGELEIKSYEFLPGYTARELLGRSSFKVSSKELGIPIVTVDGKQLISTLNREILVTDKRELLLALAHSLNYFLSSKE</sequence>
<dbReference type="Proteomes" id="UP000007812">
    <property type="component" value="Chromosome"/>
</dbReference>
<dbReference type="RefSeq" id="WP_013737089.1">
    <property type="nucleotide sequence ID" value="NC_015435.1"/>
</dbReference>
<evidence type="ECO:0000313" key="1">
    <source>
        <dbReference type="EMBL" id="AEB94591.1"/>
    </source>
</evidence>
<organism evidence="1 2">
    <name type="scientific">Metallosphaera cuprina (strain Ar-4)</name>
    <dbReference type="NCBI Taxonomy" id="1006006"/>
    <lineage>
        <taxon>Archaea</taxon>
        <taxon>Thermoproteota</taxon>
        <taxon>Thermoprotei</taxon>
        <taxon>Sulfolobales</taxon>
        <taxon>Sulfolobaceae</taxon>
        <taxon>Metallosphaera</taxon>
    </lineage>
</organism>